<gene>
    <name evidence="1" type="ORF">J2X16_003795</name>
</gene>
<comment type="caution">
    <text evidence="1">The sequence shown here is derived from an EMBL/GenBank/DDBJ whole genome shotgun (WGS) entry which is preliminary data.</text>
</comment>
<dbReference type="Proteomes" id="UP001180536">
    <property type="component" value="Unassembled WGS sequence"/>
</dbReference>
<reference evidence="1 2" key="1">
    <citation type="submission" date="2023-07" db="EMBL/GenBank/DDBJ databases">
        <title>Sorghum-associated microbial communities from plants grown in Nebraska, USA.</title>
        <authorList>
            <person name="Schachtman D."/>
        </authorList>
    </citation>
    <scope>NUCLEOTIDE SEQUENCE [LARGE SCALE GENOMIC DNA]</scope>
    <source>
        <strain evidence="1 2">BE310</strain>
    </source>
</reference>
<evidence type="ECO:0000313" key="2">
    <source>
        <dbReference type="Proteomes" id="UP001180536"/>
    </source>
</evidence>
<organism evidence="1 2">
    <name type="scientific">Pelomonas aquatica</name>
    <dbReference type="NCBI Taxonomy" id="431058"/>
    <lineage>
        <taxon>Bacteria</taxon>
        <taxon>Pseudomonadati</taxon>
        <taxon>Pseudomonadota</taxon>
        <taxon>Betaproteobacteria</taxon>
        <taxon>Burkholderiales</taxon>
        <taxon>Sphaerotilaceae</taxon>
        <taxon>Roseateles</taxon>
    </lineage>
</organism>
<dbReference type="EMBL" id="JAVDXQ010000005">
    <property type="protein sequence ID" value="MDR7298432.1"/>
    <property type="molecule type" value="Genomic_DNA"/>
</dbReference>
<name>A0ABU1ZCS6_9BURK</name>
<proteinExistence type="predicted"/>
<protein>
    <submittedName>
        <fullName evidence="1">Uncharacterized protein</fullName>
    </submittedName>
</protein>
<evidence type="ECO:0000313" key="1">
    <source>
        <dbReference type="EMBL" id="MDR7298432.1"/>
    </source>
</evidence>
<sequence>MAGSIEVVMARILPAGADTDDGGATMRRIKGAKCR</sequence>
<keyword evidence="2" id="KW-1185">Reference proteome</keyword>
<accession>A0ABU1ZCS6</accession>